<name>A7ITG8_PBCVM</name>
<dbReference type="EMBL" id="DQ491001">
    <property type="protein sequence ID" value="ABT13642.1"/>
    <property type="molecule type" value="Genomic_DNA"/>
</dbReference>
<sequence>MSTQGNVGENMLANFSRGPFDKFRDSCEFSPVDGIVEEILGRLGCLRRNQRIADVSSPVGGLEIINSMRLMREHDMCVLNVARVGDDLEELEKEFRNLTVKITIGEPLDDILSASGFPNEFALLSIDSSTVDTKFRPYVVVSTINPSIHPSASEVGGFNATNVFWSAKGYSPVAMACDNVVYIRSDLTTSAEVRGVVLRNPDMLFDWSKHTMQ</sequence>
<gene>
    <name evidence="1" type="primary">M088R</name>
    <name evidence="1" type="ORF">MT325_M088R</name>
</gene>
<reference evidence="1 2" key="1">
    <citation type="journal article" date="2007" name="Virology">
        <title>Sequence and annotation of the 314-kb MT325 and the 321-kb FR483 viruses that infect Chlorella Pbi.</title>
        <authorList>
            <person name="Fitzgerald L.A."/>
            <person name="Graves M.V."/>
            <person name="Li X."/>
            <person name="Feldblyum T."/>
            <person name="Hartigan J."/>
            <person name="Van Etten J.L."/>
        </authorList>
    </citation>
    <scope>NUCLEOTIDE SEQUENCE [LARGE SCALE GENOMIC DNA]</scope>
    <source>
        <strain evidence="1 2">MT325</strain>
    </source>
</reference>
<evidence type="ECO:0000313" key="1">
    <source>
        <dbReference type="EMBL" id="ABT13642.1"/>
    </source>
</evidence>
<organismHost>
    <name type="scientific">Paramecium bursaria</name>
    <dbReference type="NCBI Taxonomy" id="74790"/>
</organismHost>
<organism evidence="1 2">
    <name type="scientific">Paramecium bursaria Chlorella virus MT325</name>
    <name type="common">PBCV-MT325</name>
    <dbReference type="NCBI Taxonomy" id="346932"/>
    <lineage>
        <taxon>Viruses</taxon>
        <taxon>Varidnaviria</taxon>
        <taxon>Bamfordvirae</taxon>
        <taxon>Nucleocytoviricota</taxon>
        <taxon>Megaviricetes</taxon>
        <taxon>Algavirales</taxon>
        <taxon>Phycodnaviridae</taxon>
        <taxon>Chlorovirus</taxon>
        <taxon>Chlorovirus conductrix</taxon>
        <taxon>Paramecium bursaria Chlorella virus A1</taxon>
    </lineage>
</organism>
<evidence type="ECO:0000313" key="2">
    <source>
        <dbReference type="Proteomes" id="UP000246715"/>
    </source>
</evidence>
<protein>
    <submittedName>
        <fullName evidence="1">Uncharacterized protein M088R</fullName>
    </submittedName>
</protein>
<accession>A7ITG8</accession>
<proteinExistence type="predicted"/>
<dbReference type="Proteomes" id="UP000246715">
    <property type="component" value="Segment"/>
</dbReference>